<dbReference type="EMBL" id="CM042047">
    <property type="protein sequence ID" value="KAI3769976.1"/>
    <property type="molecule type" value="Genomic_DNA"/>
</dbReference>
<evidence type="ECO:0000313" key="2">
    <source>
        <dbReference type="Proteomes" id="UP001055879"/>
    </source>
</evidence>
<sequence>MFDGGKLVLFKKSLYSRRFTFAFKSDLVKVQQVLMHRKVGKDFLLLLLLVLLGFFAQEAIQELGVLCFFWVGCFKSISRLDDFTISDFGNTILLLGVLNKIRFGKDQTLAWISVARLYKYWELYNGYPDLFAPGQIWSILKFICFDQFWRILTTIETS</sequence>
<reference evidence="1 2" key="2">
    <citation type="journal article" date="2022" name="Mol. Ecol. Resour.">
        <title>The genomes of chicory, endive, great burdock and yacon provide insights into Asteraceae paleo-polyploidization history and plant inulin production.</title>
        <authorList>
            <person name="Fan W."/>
            <person name="Wang S."/>
            <person name="Wang H."/>
            <person name="Wang A."/>
            <person name="Jiang F."/>
            <person name="Liu H."/>
            <person name="Zhao H."/>
            <person name="Xu D."/>
            <person name="Zhang Y."/>
        </authorList>
    </citation>
    <scope>NUCLEOTIDE SEQUENCE [LARGE SCALE GENOMIC DNA]</scope>
    <source>
        <strain evidence="2">cv. Niubang</strain>
    </source>
</reference>
<name>A0ACB9FH02_ARCLA</name>
<keyword evidence="2" id="KW-1185">Reference proteome</keyword>
<proteinExistence type="predicted"/>
<comment type="caution">
    <text evidence="1">The sequence shown here is derived from an EMBL/GenBank/DDBJ whole genome shotgun (WGS) entry which is preliminary data.</text>
</comment>
<accession>A0ACB9FH02</accession>
<reference evidence="2" key="1">
    <citation type="journal article" date="2022" name="Mol. Ecol. Resour.">
        <title>The genomes of chicory, endive, great burdock and yacon provide insights into Asteraceae palaeo-polyploidization history and plant inulin production.</title>
        <authorList>
            <person name="Fan W."/>
            <person name="Wang S."/>
            <person name="Wang H."/>
            <person name="Wang A."/>
            <person name="Jiang F."/>
            <person name="Liu H."/>
            <person name="Zhao H."/>
            <person name="Xu D."/>
            <person name="Zhang Y."/>
        </authorList>
    </citation>
    <scope>NUCLEOTIDE SEQUENCE [LARGE SCALE GENOMIC DNA]</scope>
    <source>
        <strain evidence="2">cv. Niubang</strain>
    </source>
</reference>
<protein>
    <submittedName>
        <fullName evidence="1">Uncharacterized protein</fullName>
    </submittedName>
</protein>
<evidence type="ECO:0000313" key="1">
    <source>
        <dbReference type="EMBL" id="KAI3769976.1"/>
    </source>
</evidence>
<gene>
    <name evidence="1" type="ORF">L6452_01094</name>
</gene>
<organism evidence="1 2">
    <name type="scientific">Arctium lappa</name>
    <name type="common">Greater burdock</name>
    <name type="synonym">Lappa major</name>
    <dbReference type="NCBI Taxonomy" id="4217"/>
    <lineage>
        <taxon>Eukaryota</taxon>
        <taxon>Viridiplantae</taxon>
        <taxon>Streptophyta</taxon>
        <taxon>Embryophyta</taxon>
        <taxon>Tracheophyta</taxon>
        <taxon>Spermatophyta</taxon>
        <taxon>Magnoliopsida</taxon>
        <taxon>eudicotyledons</taxon>
        <taxon>Gunneridae</taxon>
        <taxon>Pentapetalae</taxon>
        <taxon>asterids</taxon>
        <taxon>campanulids</taxon>
        <taxon>Asterales</taxon>
        <taxon>Asteraceae</taxon>
        <taxon>Carduoideae</taxon>
        <taxon>Cardueae</taxon>
        <taxon>Arctiinae</taxon>
        <taxon>Arctium</taxon>
    </lineage>
</organism>
<dbReference type="Proteomes" id="UP001055879">
    <property type="component" value="Linkage Group LG01"/>
</dbReference>